<sequence length="174" mass="19690">MEFCSPLRGVLPQTVLSNFPRRTLQSHVVFQPAGGGFLMRSAKRFKGECASIDAHQVAALETAWLDASRVRHYNYTDVAIRHAPLMFDAIHFTYYWVKCEQTFPEMARLVAQLGLQHAMHKPLQLCPAPPPPSPVAALQERQRLPLRMTEWDGQPRSFYLPPEHKARSGGRGAK</sequence>
<dbReference type="EMBL" id="HBIR01050773">
    <property type="protein sequence ID" value="CAE0586321.1"/>
    <property type="molecule type" value="Transcribed_RNA"/>
</dbReference>
<proteinExistence type="predicted"/>
<evidence type="ECO:0000313" key="2">
    <source>
        <dbReference type="EMBL" id="CAE0586321.1"/>
    </source>
</evidence>
<gene>
    <name evidence="2" type="ORF">EHUX00137_LOCUS39637</name>
</gene>
<accession>A0A6V2WG46</accession>
<dbReference type="AlphaFoldDB" id="A0A6V2WG46"/>
<protein>
    <submittedName>
        <fullName evidence="2">Uncharacterized protein</fullName>
    </submittedName>
</protein>
<evidence type="ECO:0000256" key="1">
    <source>
        <dbReference type="SAM" id="MobiDB-lite"/>
    </source>
</evidence>
<organism evidence="2">
    <name type="scientific">Emiliania huxleyi</name>
    <name type="common">Coccolithophore</name>
    <name type="synonym">Pontosphaera huxleyi</name>
    <dbReference type="NCBI Taxonomy" id="2903"/>
    <lineage>
        <taxon>Eukaryota</taxon>
        <taxon>Haptista</taxon>
        <taxon>Haptophyta</taxon>
        <taxon>Prymnesiophyceae</taxon>
        <taxon>Isochrysidales</taxon>
        <taxon>Noelaerhabdaceae</taxon>
        <taxon>Emiliania</taxon>
    </lineage>
</organism>
<reference evidence="2" key="1">
    <citation type="submission" date="2021-01" db="EMBL/GenBank/DDBJ databases">
        <authorList>
            <person name="Corre E."/>
            <person name="Pelletier E."/>
            <person name="Niang G."/>
            <person name="Scheremetjew M."/>
            <person name="Finn R."/>
            <person name="Kale V."/>
            <person name="Holt S."/>
            <person name="Cochrane G."/>
            <person name="Meng A."/>
            <person name="Brown T."/>
            <person name="Cohen L."/>
        </authorList>
    </citation>
    <scope>NUCLEOTIDE SEQUENCE</scope>
    <source>
        <strain evidence="2">379</strain>
    </source>
</reference>
<name>A0A6V2WG46_EMIHU</name>
<feature type="region of interest" description="Disordered" evidence="1">
    <location>
        <begin position="152"/>
        <end position="174"/>
    </location>
</feature>